<dbReference type="AlphaFoldDB" id="A0A6P1CE04"/>
<dbReference type="InterPro" id="IPR003439">
    <property type="entry name" value="ABC_transporter-like_ATP-bd"/>
</dbReference>
<proteinExistence type="predicted"/>
<reference evidence="5 6" key="1">
    <citation type="submission" date="2020-02" db="EMBL/GenBank/DDBJ databases">
        <title>Draft genome sequence of Rhizobium tropici.</title>
        <authorList>
            <person name="Khayi S."/>
            <person name="Jemo M."/>
        </authorList>
    </citation>
    <scope>NUCLEOTIDE SEQUENCE [LARGE SCALE GENOMIC DNA]</scope>
    <source>
        <strain evidence="5 6">A12</strain>
        <plasmid evidence="5">pA12a</plasmid>
    </source>
</reference>
<dbReference type="GO" id="GO:0022857">
    <property type="term" value="F:transmembrane transporter activity"/>
    <property type="evidence" value="ECO:0007669"/>
    <property type="project" value="TreeGrafter"/>
</dbReference>
<evidence type="ECO:0000313" key="7">
    <source>
        <dbReference type="Proteomes" id="UP000526625"/>
    </source>
</evidence>
<dbReference type="SUPFAM" id="SSF52540">
    <property type="entry name" value="P-loop containing nucleoside triphosphate hydrolases"/>
    <property type="match status" value="1"/>
</dbReference>
<organism evidence="5 6">
    <name type="scientific">Rhizobium tropici</name>
    <dbReference type="NCBI Taxonomy" id="398"/>
    <lineage>
        <taxon>Bacteria</taxon>
        <taxon>Pseudomonadati</taxon>
        <taxon>Pseudomonadota</taxon>
        <taxon>Alphaproteobacteria</taxon>
        <taxon>Hyphomicrobiales</taxon>
        <taxon>Rhizobiaceae</taxon>
        <taxon>Rhizobium/Agrobacterium group</taxon>
        <taxon>Rhizobium</taxon>
    </lineage>
</organism>
<accession>A0A6P1CE04</accession>
<sequence>MARALLVAVDDLWRSFQRERGVVSAVKGCSFRISAGENIAIMGPSGCGKTTLLNLIAGLDIPSSGRVEWPGLGSSDTLRPERIGVVFQSANLMPALTAVENVELPILLGNGSDARARALTALATFGVELLAQKLPEQLSGGQAERIAVARAIVTNPELIVADEPTGQLDQAGGAILVDRLLAWGRQTGSAIIIATHDERVAAKMNQVWRMRHGRIESMIGRSTCTGIGCSDLSEPVPAASSAPSAV</sequence>
<dbReference type="InterPro" id="IPR003593">
    <property type="entry name" value="AAA+_ATPase"/>
</dbReference>
<evidence type="ECO:0000256" key="1">
    <source>
        <dbReference type="ARBA" id="ARBA00022741"/>
    </source>
</evidence>
<dbReference type="SMART" id="SM00382">
    <property type="entry name" value="AAA"/>
    <property type="match status" value="1"/>
</dbReference>
<dbReference type="InterPro" id="IPR015854">
    <property type="entry name" value="ABC_transpr_LolD-like"/>
</dbReference>
<protein>
    <submittedName>
        <fullName evidence="4">ABC transport system ATP-binding protein/lipoprotein-releasing system ATP-binding protein</fullName>
        <ecNumber evidence="4">3.6.3.-</ecNumber>
    </submittedName>
    <submittedName>
        <fullName evidence="5">ABC transporter ATP-binding protein</fullName>
    </submittedName>
</protein>
<evidence type="ECO:0000313" key="5">
    <source>
        <dbReference type="EMBL" id="NEV15330.1"/>
    </source>
</evidence>
<dbReference type="PROSITE" id="PS50893">
    <property type="entry name" value="ABC_TRANSPORTER_2"/>
    <property type="match status" value="1"/>
</dbReference>
<dbReference type="InterPro" id="IPR027417">
    <property type="entry name" value="P-loop_NTPase"/>
</dbReference>
<keyword evidence="4" id="KW-0378">Hydrolase</keyword>
<keyword evidence="1" id="KW-0547">Nucleotide-binding</keyword>
<evidence type="ECO:0000313" key="4">
    <source>
        <dbReference type="EMBL" id="MBB6495898.1"/>
    </source>
</evidence>
<name>A0A6P1CE04_RHITR</name>
<dbReference type="Pfam" id="PF00005">
    <property type="entry name" value="ABC_tran"/>
    <property type="match status" value="1"/>
</dbReference>
<dbReference type="Gene3D" id="3.40.50.300">
    <property type="entry name" value="P-loop containing nucleotide triphosphate hydrolases"/>
    <property type="match status" value="1"/>
</dbReference>
<dbReference type="Proteomes" id="UP000526625">
    <property type="component" value="Unassembled WGS sequence"/>
</dbReference>
<geneLocation type="plasmid" evidence="5">
    <name>pA12a</name>
</geneLocation>
<evidence type="ECO:0000259" key="3">
    <source>
        <dbReference type="PROSITE" id="PS50893"/>
    </source>
</evidence>
<dbReference type="EMBL" id="JAADZA010000082">
    <property type="protein sequence ID" value="NEV15330.1"/>
    <property type="molecule type" value="Genomic_DNA"/>
</dbReference>
<dbReference type="GO" id="GO:0005886">
    <property type="term" value="C:plasma membrane"/>
    <property type="evidence" value="ECO:0007669"/>
    <property type="project" value="TreeGrafter"/>
</dbReference>
<keyword evidence="7" id="KW-1185">Reference proteome</keyword>
<feature type="domain" description="ABC transporter" evidence="3">
    <location>
        <begin position="7"/>
        <end position="237"/>
    </location>
</feature>
<dbReference type="PANTHER" id="PTHR24220">
    <property type="entry name" value="IMPORT ATP-BINDING PROTEIN"/>
    <property type="match status" value="1"/>
</dbReference>
<dbReference type="EMBL" id="JACHBF010000052">
    <property type="protein sequence ID" value="MBB6495898.1"/>
    <property type="molecule type" value="Genomic_DNA"/>
</dbReference>
<keyword evidence="2 5" id="KW-0067">ATP-binding</keyword>
<dbReference type="RefSeq" id="WP_135488298.1">
    <property type="nucleotide sequence ID" value="NZ_JAADZA010000082.1"/>
</dbReference>
<comment type="caution">
    <text evidence="5">The sequence shown here is derived from an EMBL/GenBank/DDBJ whole genome shotgun (WGS) entry which is preliminary data.</text>
</comment>
<dbReference type="GO" id="GO:0005524">
    <property type="term" value="F:ATP binding"/>
    <property type="evidence" value="ECO:0007669"/>
    <property type="project" value="UniProtKB-KW"/>
</dbReference>
<evidence type="ECO:0000313" key="6">
    <source>
        <dbReference type="Proteomes" id="UP000471190"/>
    </source>
</evidence>
<evidence type="ECO:0000256" key="2">
    <source>
        <dbReference type="ARBA" id="ARBA00022840"/>
    </source>
</evidence>
<keyword evidence="5" id="KW-0614">Plasmid</keyword>
<dbReference type="GO" id="GO:0016887">
    <property type="term" value="F:ATP hydrolysis activity"/>
    <property type="evidence" value="ECO:0007669"/>
    <property type="project" value="InterPro"/>
</dbReference>
<dbReference type="Proteomes" id="UP000471190">
    <property type="component" value="Unassembled WGS sequence"/>
</dbReference>
<gene>
    <name evidence="4" type="ORF">GGD45_006372</name>
    <name evidence="5" type="ORF">GXW80_30765</name>
</gene>
<dbReference type="EC" id="3.6.3.-" evidence="4"/>
<reference evidence="4 7" key="2">
    <citation type="submission" date="2020-08" db="EMBL/GenBank/DDBJ databases">
        <title>Genomic Encyclopedia of Type Strains, Phase IV (KMG-V): Genome sequencing to study the core and pangenomes of soil and plant-associated prokaryotes.</title>
        <authorList>
            <person name="Whitman W."/>
        </authorList>
    </citation>
    <scope>NUCLEOTIDE SEQUENCE [LARGE SCALE GENOMIC DNA]</scope>
    <source>
        <strain evidence="4 7">SEMIA 4059</strain>
    </source>
</reference>